<dbReference type="GO" id="GO:0016787">
    <property type="term" value="F:hydrolase activity"/>
    <property type="evidence" value="ECO:0007669"/>
    <property type="project" value="UniProtKB-KW"/>
</dbReference>
<dbReference type="Gene3D" id="1.10.238.10">
    <property type="entry name" value="EF-hand"/>
    <property type="match status" value="1"/>
</dbReference>
<dbReference type="Pfam" id="PF20434">
    <property type="entry name" value="BD-FAE"/>
    <property type="match status" value="1"/>
</dbReference>
<feature type="non-terminal residue" evidence="4">
    <location>
        <position position="247"/>
    </location>
</feature>
<protein>
    <recommendedName>
        <fullName evidence="5">EF-hand domain-containing protein</fullName>
    </recommendedName>
</protein>
<sequence>MAAFSLLVTCGLGVAAQQRSPEALFKQWDTNKDGKLSSAELPQNARRNFTRVDTNMDGTISLEEHLRFLKRPRKTQPRLTEEVTVLRDIPYAGTKNPRQMLDLILPTKRTGKGPMPVIAFIHGGGWRNGNKSSGVNRVTGLVQTGQYVGVSIGYRLTDEAIWPAQIHDCKAAIRWLRGNAKKHGMDPDKIAVWGSSAGGHLVSMLGSTGGVKELEGKLGKYLGQSSRVNAVVNYYGPSALLQMDDHP</sequence>
<evidence type="ECO:0008006" key="5">
    <source>
        <dbReference type="Google" id="ProtNLM"/>
    </source>
</evidence>
<evidence type="ECO:0000259" key="2">
    <source>
        <dbReference type="Pfam" id="PF13202"/>
    </source>
</evidence>
<dbReference type="AlphaFoldDB" id="A0A382USZ0"/>
<evidence type="ECO:0000256" key="1">
    <source>
        <dbReference type="ARBA" id="ARBA00022801"/>
    </source>
</evidence>
<evidence type="ECO:0000313" key="4">
    <source>
        <dbReference type="EMBL" id="SVD37366.1"/>
    </source>
</evidence>
<feature type="domain" description="EF-hand" evidence="2">
    <location>
        <begin position="49"/>
        <end position="64"/>
    </location>
</feature>
<dbReference type="InterPro" id="IPR011992">
    <property type="entry name" value="EF-hand-dom_pair"/>
</dbReference>
<dbReference type="PANTHER" id="PTHR48081">
    <property type="entry name" value="AB HYDROLASE SUPERFAMILY PROTEIN C4A8.06C"/>
    <property type="match status" value="1"/>
</dbReference>
<dbReference type="InterPro" id="IPR049492">
    <property type="entry name" value="BD-FAE-like_dom"/>
</dbReference>
<gene>
    <name evidence="4" type="ORF">METZ01_LOCUS390220</name>
</gene>
<feature type="domain" description="BD-FAE-like" evidence="3">
    <location>
        <begin position="101"/>
        <end position="245"/>
    </location>
</feature>
<dbReference type="SUPFAM" id="SSF53474">
    <property type="entry name" value="alpha/beta-Hydrolases"/>
    <property type="match status" value="1"/>
</dbReference>
<keyword evidence="1" id="KW-0378">Hydrolase</keyword>
<dbReference type="EMBL" id="UINC01146565">
    <property type="protein sequence ID" value="SVD37366.1"/>
    <property type="molecule type" value="Genomic_DNA"/>
</dbReference>
<evidence type="ECO:0000259" key="3">
    <source>
        <dbReference type="Pfam" id="PF20434"/>
    </source>
</evidence>
<reference evidence="4" key="1">
    <citation type="submission" date="2018-05" db="EMBL/GenBank/DDBJ databases">
        <authorList>
            <person name="Lanie J.A."/>
            <person name="Ng W.-L."/>
            <person name="Kazmierczak K.M."/>
            <person name="Andrzejewski T.M."/>
            <person name="Davidsen T.M."/>
            <person name="Wayne K.J."/>
            <person name="Tettelin H."/>
            <person name="Glass J.I."/>
            <person name="Rusch D."/>
            <person name="Podicherti R."/>
            <person name="Tsui H.-C.T."/>
            <person name="Winkler M.E."/>
        </authorList>
    </citation>
    <scope>NUCLEOTIDE SEQUENCE</scope>
</reference>
<dbReference type="Pfam" id="PF13202">
    <property type="entry name" value="EF-hand_5"/>
    <property type="match status" value="2"/>
</dbReference>
<dbReference type="PANTHER" id="PTHR48081:SF13">
    <property type="entry name" value="ALPHA_BETA HYDROLASE"/>
    <property type="match status" value="1"/>
</dbReference>
<dbReference type="InterPro" id="IPR050300">
    <property type="entry name" value="GDXG_lipolytic_enzyme"/>
</dbReference>
<name>A0A382USZ0_9ZZZZ</name>
<organism evidence="4">
    <name type="scientific">marine metagenome</name>
    <dbReference type="NCBI Taxonomy" id="408172"/>
    <lineage>
        <taxon>unclassified sequences</taxon>
        <taxon>metagenomes</taxon>
        <taxon>ecological metagenomes</taxon>
    </lineage>
</organism>
<proteinExistence type="predicted"/>
<dbReference type="Gene3D" id="3.40.50.1820">
    <property type="entry name" value="alpha/beta hydrolase"/>
    <property type="match status" value="1"/>
</dbReference>
<dbReference type="InterPro" id="IPR029058">
    <property type="entry name" value="AB_hydrolase_fold"/>
</dbReference>
<dbReference type="InterPro" id="IPR002048">
    <property type="entry name" value="EF_hand_dom"/>
</dbReference>
<dbReference type="SUPFAM" id="SSF47473">
    <property type="entry name" value="EF-hand"/>
    <property type="match status" value="1"/>
</dbReference>
<feature type="domain" description="EF-hand" evidence="2">
    <location>
        <begin position="23"/>
        <end position="41"/>
    </location>
</feature>
<accession>A0A382USZ0</accession>
<dbReference type="GO" id="GO:0005509">
    <property type="term" value="F:calcium ion binding"/>
    <property type="evidence" value="ECO:0007669"/>
    <property type="project" value="InterPro"/>
</dbReference>